<organism evidence="13 14">
    <name type="scientific">Petrolisthes cinctipes</name>
    <name type="common">Flat porcelain crab</name>
    <dbReference type="NCBI Taxonomy" id="88211"/>
    <lineage>
        <taxon>Eukaryota</taxon>
        <taxon>Metazoa</taxon>
        <taxon>Ecdysozoa</taxon>
        <taxon>Arthropoda</taxon>
        <taxon>Crustacea</taxon>
        <taxon>Multicrustacea</taxon>
        <taxon>Malacostraca</taxon>
        <taxon>Eumalacostraca</taxon>
        <taxon>Eucarida</taxon>
        <taxon>Decapoda</taxon>
        <taxon>Pleocyemata</taxon>
        <taxon>Anomura</taxon>
        <taxon>Galatheoidea</taxon>
        <taxon>Porcellanidae</taxon>
        <taxon>Petrolisthes</taxon>
    </lineage>
</organism>
<evidence type="ECO:0000259" key="12">
    <source>
        <dbReference type="PROSITE" id="PS50994"/>
    </source>
</evidence>
<keyword evidence="5" id="KW-0460">Magnesium</keyword>
<accession>A0AAE1FZP3</accession>
<keyword evidence="6" id="KW-0229">DNA integration</keyword>
<evidence type="ECO:0000256" key="4">
    <source>
        <dbReference type="ARBA" id="ARBA00022801"/>
    </source>
</evidence>
<proteinExistence type="predicted"/>
<dbReference type="InterPro" id="IPR029526">
    <property type="entry name" value="PGBD"/>
</dbReference>
<dbReference type="SUPFAM" id="SSF56672">
    <property type="entry name" value="DNA/RNA polymerases"/>
    <property type="match status" value="1"/>
</dbReference>
<keyword evidence="3" id="KW-0255">Endonuclease</keyword>
<dbReference type="AlphaFoldDB" id="A0AAE1FZP3"/>
<dbReference type="GO" id="GO:0006310">
    <property type="term" value="P:DNA recombination"/>
    <property type="evidence" value="ECO:0007669"/>
    <property type="project" value="UniProtKB-KW"/>
</dbReference>
<dbReference type="Pfam" id="PF13843">
    <property type="entry name" value="DDE_Tnp_1_7"/>
    <property type="match status" value="1"/>
</dbReference>
<dbReference type="EMBL" id="JAWQEG010000994">
    <property type="protein sequence ID" value="KAK3883395.1"/>
    <property type="molecule type" value="Genomic_DNA"/>
</dbReference>
<keyword evidence="8" id="KW-0548">Nucleotidyltransferase</keyword>
<dbReference type="InterPro" id="IPR057670">
    <property type="entry name" value="SH3_retrovirus"/>
</dbReference>
<comment type="caution">
    <text evidence="13">The sequence shown here is derived from an EMBL/GenBank/DDBJ whole genome shotgun (WGS) entry which is preliminary data.</text>
</comment>
<evidence type="ECO:0000313" key="13">
    <source>
        <dbReference type="EMBL" id="KAK3883395.1"/>
    </source>
</evidence>
<feature type="compositionally biased region" description="Basic and acidic residues" evidence="11">
    <location>
        <begin position="387"/>
        <end position="435"/>
    </location>
</feature>
<evidence type="ECO:0000256" key="8">
    <source>
        <dbReference type="ARBA" id="ARBA00022932"/>
    </source>
</evidence>
<evidence type="ECO:0000256" key="6">
    <source>
        <dbReference type="ARBA" id="ARBA00022908"/>
    </source>
</evidence>
<dbReference type="GO" id="GO:0003676">
    <property type="term" value="F:nucleic acid binding"/>
    <property type="evidence" value="ECO:0007669"/>
    <property type="project" value="InterPro"/>
</dbReference>
<reference evidence="13" key="1">
    <citation type="submission" date="2023-10" db="EMBL/GenBank/DDBJ databases">
        <title>Genome assemblies of two species of porcelain crab, Petrolisthes cinctipes and Petrolisthes manimaculis (Anomura: Porcellanidae).</title>
        <authorList>
            <person name="Angst P."/>
        </authorList>
    </citation>
    <scope>NUCLEOTIDE SEQUENCE</scope>
    <source>
        <strain evidence="13">PB745_01</strain>
        <tissue evidence="13">Gill</tissue>
    </source>
</reference>
<evidence type="ECO:0000256" key="2">
    <source>
        <dbReference type="ARBA" id="ARBA00022723"/>
    </source>
</evidence>
<keyword evidence="10" id="KW-0511">Multifunctional enzyme</keyword>
<keyword evidence="1" id="KW-0540">Nuclease</keyword>
<evidence type="ECO:0000313" key="14">
    <source>
        <dbReference type="Proteomes" id="UP001286313"/>
    </source>
</evidence>
<sequence length="1061" mass="120630">MGHLRLQKLHEVLTATTPDPENNARVYAELVQLLDDTSLSLVIREAKDDGKKAIKILREYYMGTSKPRMISLYTELTSLKMEGNESVTDYLIKAEEAATSLKSANEVISDSLLVAMVPKGLPPSYKTFATVVTQREKEWTFVEFKVQLRSYEETEKACKPHKKTGPIDPPAREGFKYAITFVDDYSGVIMVYFLKHKSDTVAATERFLADSAPYGHVKKIRTDNGTEFTSAEFRSLLVKNCIKHEFSAPYSPHQNGTAERSWRTLFEMARCMLLEAKLPKKLWTYALRTAAYIRNQCYNPRTGKTPFEMMTGEKPNLKNMKIFGSLCYAYVQEKKKLDARCERGVFVGYDNQSPAYLVYLPEQDNIKRVRCVKFSQEQEVTNDAVEEYARPVPETEDKHSEEDEEDHNIKEERGENQDTKQERVSKEGREERRYPERLRTKPGHLEDYILDDDDEVSAAKYSVDYCYRVADIPRTYEEAVSSPEHQLWYGAMKEEVNALNENDTYELVPLPEGKTVIGGKWVYAVKLGPNNTEKHKARYVAKGYSQVKDVDYGETFSPTARHTSIRMLMQLAAQEGMKVHQMDVKTAYLNADIDYEIYLEQPEGFVKKNEKGEHLVCKLKKSLYGLKQSGRNWNSTLQKFLNDQKFNQSAAENCLYTKFEGDNVTMILVWVDDIIIAASNDGALQVIKKALKDRFKMKDLGQLLCLLVNLPVFLSTSQSTCQPSSLSVKPPSPPVKPASISVNLPVFLSTSLSTCQPPSLPVNFPVFLSTSQSSGQPPNLSVKPPSPPVKPASLSVNLPVFLSTSQSSCQPPSLLVNLPVFLSTSQSSCQPPSPCQPPSLPVNLPVFLSTSQSPSTSLSHKMWSDNEAEYDVDDPGQLSDFADTASIVTHLSNDDDEVQEAPLFDDLEFEDSADEEEWQRIVDNDRGPLPIPFTATPGPHHIPPNTARPIDYFNLFFDNTLINNIVEETNRYSNQYIEAKEEYLANHPQSRTHQWIQHGHTYTEEIRAFLSILFNMGFIKKPTLESYWDTTHPSLDTPWFPKHFNRNRFQLLLKFLHFNDI</sequence>
<dbReference type="PANTHER" id="PTHR42648:SF11">
    <property type="entry name" value="TRANSPOSON TY4-P GAG-POL POLYPROTEIN"/>
    <property type="match status" value="1"/>
</dbReference>
<keyword evidence="2" id="KW-0479">Metal-binding</keyword>
<dbReference type="InterPro" id="IPR043502">
    <property type="entry name" value="DNA/RNA_pol_sf"/>
</dbReference>
<dbReference type="PANTHER" id="PTHR42648">
    <property type="entry name" value="TRANSPOSASE, PUTATIVE-RELATED"/>
    <property type="match status" value="1"/>
</dbReference>
<keyword evidence="8" id="KW-0808">Transferase</keyword>
<dbReference type="InterPro" id="IPR001584">
    <property type="entry name" value="Integrase_cat-core"/>
</dbReference>
<evidence type="ECO:0000256" key="1">
    <source>
        <dbReference type="ARBA" id="ARBA00022722"/>
    </source>
</evidence>
<dbReference type="Pfam" id="PF07727">
    <property type="entry name" value="RVT_2"/>
    <property type="match status" value="1"/>
</dbReference>
<dbReference type="GO" id="GO:0003887">
    <property type="term" value="F:DNA-directed DNA polymerase activity"/>
    <property type="evidence" value="ECO:0007669"/>
    <property type="project" value="UniProtKB-KW"/>
</dbReference>
<name>A0AAE1FZP3_PETCI</name>
<evidence type="ECO:0000256" key="3">
    <source>
        <dbReference type="ARBA" id="ARBA00022759"/>
    </source>
</evidence>
<dbReference type="SUPFAM" id="SSF53098">
    <property type="entry name" value="Ribonuclease H-like"/>
    <property type="match status" value="1"/>
</dbReference>
<dbReference type="InterPro" id="IPR039537">
    <property type="entry name" value="Retrotran_Ty1/copia-like"/>
</dbReference>
<keyword evidence="14" id="KW-1185">Reference proteome</keyword>
<dbReference type="InterPro" id="IPR012337">
    <property type="entry name" value="RNaseH-like_sf"/>
</dbReference>
<dbReference type="GO" id="GO:0042575">
    <property type="term" value="C:DNA polymerase complex"/>
    <property type="evidence" value="ECO:0007669"/>
    <property type="project" value="UniProtKB-ARBA"/>
</dbReference>
<keyword evidence="8" id="KW-0239">DNA-directed DNA polymerase</keyword>
<dbReference type="Pfam" id="PF00665">
    <property type="entry name" value="rve"/>
    <property type="match status" value="1"/>
</dbReference>
<dbReference type="GO" id="GO:0003964">
    <property type="term" value="F:RNA-directed DNA polymerase activity"/>
    <property type="evidence" value="ECO:0007669"/>
    <property type="project" value="UniProtKB-KW"/>
</dbReference>
<feature type="region of interest" description="Disordered" evidence="11">
    <location>
        <begin position="382"/>
        <end position="435"/>
    </location>
</feature>
<dbReference type="GO" id="GO:0015074">
    <property type="term" value="P:DNA integration"/>
    <property type="evidence" value="ECO:0007669"/>
    <property type="project" value="UniProtKB-KW"/>
</dbReference>
<protein>
    <recommendedName>
        <fullName evidence="12">Integrase catalytic domain-containing protein</fullName>
    </recommendedName>
</protein>
<gene>
    <name evidence="13" type="ORF">Pcinc_012296</name>
</gene>
<feature type="domain" description="Integrase catalytic" evidence="12">
    <location>
        <begin position="156"/>
        <end position="314"/>
    </location>
</feature>
<evidence type="ECO:0000256" key="7">
    <source>
        <dbReference type="ARBA" id="ARBA00022918"/>
    </source>
</evidence>
<evidence type="ECO:0000256" key="10">
    <source>
        <dbReference type="ARBA" id="ARBA00023268"/>
    </source>
</evidence>
<dbReference type="GO" id="GO:0046872">
    <property type="term" value="F:metal ion binding"/>
    <property type="evidence" value="ECO:0007669"/>
    <property type="project" value="UniProtKB-KW"/>
</dbReference>
<evidence type="ECO:0000256" key="11">
    <source>
        <dbReference type="SAM" id="MobiDB-lite"/>
    </source>
</evidence>
<keyword evidence="7" id="KW-0695">RNA-directed DNA polymerase</keyword>
<dbReference type="InterPro" id="IPR013103">
    <property type="entry name" value="RVT_2"/>
</dbReference>
<dbReference type="Proteomes" id="UP001286313">
    <property type="component" value="Unassembled WGS sequence"/>
</dbReference>
<keyword evidence="9" id="KW-0233">DNA recombination</keyword>
<evidence type="ECO:0000256" key="9">
    <source>
        <dbReference type="ARBA" id="ARBA00023172"/>
    </source>
</evidence>
<dbReference type="Pfam" id="PF25597">
    <property type="entry name" value="SH3_retrovirus"/>
    <property type="match status" value="1"/>
</dbReference>
<evidence type="ECO:0000256" key="5">
    <source>
        <dbReference type="ARBA" id="ARBA00022842"/>
    </source>
</evidence>
<dbReference type="PROSITE" id="PS50994">
    <property type="entry name" value="INTEGRASE"/>
    <property type="match status" value="1"/>
</dbReference>
<dbReference type="InterPro" id="IPR036397">
    <property type="entry name" value="RNaseH_sf"/>
</dbReference>
<dbReference type="Pfam" id="PF14223">
    <property type="entry name" value="Retrotran_gag_2"/>
    <property type="match status" value="1"/>
</dbReference>
<dbReference type="GO" id="GO:0016787">
    <property type="term" value="F:hydrolase activity"/>
    <property type="evidence" value="ECO:0007669"/>
    <property type="project" value="UniProtKB-KW"/>
</dbReference>
<dbReference type="GO" id="GO:0004519">
    <property type="term" value="F:endonuclease activity"/>
    <property type="evidence" value="ECO:0007669"/>
    <property type="project" value="UniProtKB-KW"/>
</dbReference>
<keyword evidence="4" id="KW-0378">Hydrolase</keyword>
<dbReference type="Gene3D" id="3.30.420.10">
    <property type="entry name" value="Ribonuclease H-like superfamily/Ribonuclease H"/>
    <property type="match status" value="1"/>
</dbReference>